<reference evidence="10 11" key="1">
    <citation type="submission" date="2016-10" db="EMBL/GenBank/DDBJ databases">
        <authorList>
            <person name="de Groot N.N."/>
        </authorList>
    </citation>
    <scope>NUCLEOTIDE SEQUENCE [LARGE SCALE GENOMIC DNA]</scope>
    <source>
        <strain evidence="10 11">CGMCC 4.6945</strain>
    </source>
</reference>
<dbReference type="CDD" id="cd09086">
    <property type="entry name" value="ExoIII-like_AP-endo"/>
    <property type="match status" value="1"/>
</dbReference>
<feature type="active site" description="Proton donor/acceptor" evidence="5">
    <location>
        <position position="156"/>
    </location>
</feature>
<feature type="active site" description="Proton acceptor" evidence="5">
    <location>
        <position position="257"/>
    </location>
</feature>
<name>A0A1I0Z1P1_9CELL</name>
<feature type="region of interest" description="Disordered" evidence="8">
    <location>
        <begin position="248"/>
        <end position="268"/>
    </location>
</feature>
<evidence type="ECO:0000313" key="10">
    <source>
        <dbReference type="EMBL" id="SFB18530.1"/>
    </source>
</evidence>
<evidence type="ECO:0000256" key="1">
    <source>
        <dbReference type="ARBA" id="ARBA00007092"/>
    </source>
</evidence>
<evidence type="ECO:0000313" key="11">
    <source>
        <dbReference type="Proteomes" id="UP000199012"/>
    </source>
</evidence>
<keyword evidence="2 6" id="KW-0479">Metal-binding</keyword>
<feature type="binding site" evidence="6">
    <location>
        <position position="257"/>
    </location>
    <ligand>
        <name>Mg(2+)</name>
        <dbReference type="ChEBI" id="CHEBI:18420"/>
        <label>1</label>
    </ligand>
</feature>
<keyword evidence="11" id="KW-1185">Reference proteome</keyword>
<dbReference type="NCBIfam" id="TIGR00633">
    <property type="entry name" value="xth"/>
    <property type="match status" value="1"/>
</dbReference>
<dbReference type="GO" id="GO:0006281">
    <property type="term" value="P:DNA repair"/>
    <property type="evidence" value="ECO:0007669"/>
    <property type="project" value="InterPro"/>
</dbReference>
<feature type="binding site" evidence="6">
    <location>
        <position position="256"/>
    </location>
    <ligand>
        <name>Mg(2+)</name>
        <dbReference type="ChEBI" id="CHEBI:18420"/>
        <label>1</label>
    </ligand>
</feature>
<organism evidence="10 11">
    <name type="scientific">Cellulomonas marina</name>
    <dbReference type="NCBI Taxonomy" id="988821"/>
    <lineage>
        <taxon>Bacteria</taxon>
        <taxon>Bacillati</taxon>
        <taxon>Actinomycetota</taxon>
        <taxon>Actinomycetes</taxon>
        <taxon>Micrococcales</taxon>
        <taxon>Cellulomonadaceae</taxon>
        <taxon>Cellulomonas</taxon>
    </lineage>
</organism>
<feature type="binding site" evidence="6">
    <location>
        <position position="37"/>
    </location>
    <ligand>
        <name>Mg(2+)</name>
        <dbReference type="ChEBI" id="CHEBI:18420"/>
        <label>1</label>
    </ligand>
</feature>
<dbReference type="Pfam" id="PF03372">
    <property type="entry name" value="Exo_endo_phos"/>
    <property type="match status" value="1"/>
</dbReference>
<dbReference type="PROSITE" id="PS51435">
    <property type="entry name" value="AP_NUCLEASE_F1_4"/>
    <property type="match status" value="1"/>
</dbReference>
<evidence type="ECO:0000256" key="8">
    <source>
        <dbReference type="SAM" id="MobiDB-lite"/>
    </source>
</evidence>
<feature type="site" description="Interaction with DNA substrate" evidence="7">
    <location>
        <position position="257"/>
    </location>
</feature>
<keyword evidence="3" id="KW-0378">Hydrolase</keyword>
<evidence type="ECO:0000256" key="6">
    <source>
        <dbReference type="PIRSR" id="PIRSR604808-2"/>
    </source>
</evidence>
<feature type="domain" description="Endonuclease/exonuclease/phosphatase" evidence="9">
    <location>
        <begin position="7"/>
        <end position="257"/>
    </location>
</feature>
<dbReference type="InterPro" id="IPR036691">
    <property type="entry name" value="Endo/exonu/phosph_ase_sf"/>
</dbReference>
<evidence type="ECO:0000256" key="7">
    <source>
        <dbReference type="PIRSR" id="PIRSR604808-3"/>
    </source>
</evidence>
<feature type="binding site" evidence="6">
    <location>
        <position position="10"/>
    </location>
    <ligand>
        <name>Mg(2+)</name>
        <dbReference type="ChEBI" id="CHEBI:18420"/>
        <label>1</label>
    </ligand>
</feature>
<feature type="site" description="Important for catalytic activity" evidence="7">
    <location>
        <position position="227"/>
    </location>
</feature>
<proteinExistence type="inferred from homology"/>
<dbReference type="GO" id="GO:0008311">
    <property type="term" value="F:double-stranded DNA 3'-5' DNA exonuclease activity"/>
    <property type="evidence" value="ECO:0007669"/>
    <property type="project" value="InterPro"/>
</dbReference>
<dbReference type="Proteomes" id="UP000199012">
    <property type="component" value="Unassembled WGS sequence"/>
</dbReference>
<evidence type="ECO:0000256" key="4">
    <source>
        <dbReference type="ARBA" id="ARBA00022842"/>
    </source>
</evidence>
<accession>A0A1I0Z1P1</accession>
<protein>
    <submittedName>
        <fullName evidence="10">Exodeoxyribonuclease-3</fullName>
    </submittedName>
</protein>
<dbReference type="EMBL" id="FOKA01000009">
    <property type="protein sequence ID" value="SFB18530.1"/>
    <property type="molecule type" value="Genomic_DNA"/>
</dbReference>
<dbReference type="AlphaFoldDB" id="A0A1I0Z1P1"/>
<dbReference type="SUPFAM" id="SSF56219">
    <property type="entry name" value="DNase I-like"/>
    <property type="match status" value="1"/>
</dbReference>
<dbReference type="Gene3D" id="3.60.10.10">
    <property type="entry name" value="Endonuclease/exonuclease/phosphatase"/>
    <property type="match status" value="1"/>
</dbReference>
<keyword evidence="6" id="KW-0464">Manganese</keyword>
<dbReference type="InterPro" id="IPR037493">
    <property type="entry name" value="ExoIII-like"/>
</dbReference>
<gene>
    <name evidence="10" type="ORF">SAMN05421867_10959</name>
</gene>
<evidence type="ECO:0000256" key="2">
    <source>
        <dbReference type="ARBA" id="ARBA00022723"/>
    </source>
</evidence>
<feature type="site" description="Transition state stabilizer" evidence="7">
    <location>
        <position position="158"/>
    </location>
</feature>
<keyword evidence="4 6" id="KW-0460">Magnesium</keyword>
<dbReference type="InterPro" id="IPR005135">
    <property type="entry name" value="Endo/exonuclease/phosphatase"/>
</dbReference>
<dbReference type="PANTHER" id="PTHR43250">
    <property type="entry name" value="EXODEOXYRIBONUCLEASE III"/>
    <property type="match status" value="1"/>
</dbReference>
<dbReference type="GO" id="GO:0046872">
    <property type="term" value="F:metal ion binding"/>
    <property type="evidence" value="ECO:0007669"/>
    <property type="project" value="UniProtKB-KW"/>
</dbReference>
<feature type="active site" evidence="5">
    <location>
        <position position="113"/>
    </location>
</feature>
<feature type="binding site" evidence="6">
    <location>
        <position position="158"/>
    </location>
    <ligand>
        <name>Mg(2+)</name>
        <dbReference type="ChEBI" id="CHEBI:18420"/>
        <label>1</label>
    </ligand>
</feature>
<sequence length="268" mass="29340">MPGVRLATWNINSVRARLDRALALLERHDLDVLALQETKCTAEQFPAAAFEERGYRVAALGTSQWNGVALVSRVGLDDVADGFPGQPGWGEPPAAEARALGATCGGLRVWSLYVPNGRELTDPHYAYKLDWLARLRDAAAGWLAADPDLPLALVGDWNIAPLDDDVWDPEVFVGRTHVSGPERAALAALDALGLQEQTRVHLPEPHTFTYWDYQHLRFARREGMRIDLAYASPALAARVTGVRIDRDERKGKGASDHAPVLLEVADPA</sequence>
<evidence type="ECO:0000259" key="9">
    <source>
        <dbReference type="Pfam" id="PF03372"/>
    </source>
</evidence>
<dbReference type="InterPro" id="IPR004808">
    <property type="entry name" value="AP_endonuc_1"/>
</dbReference>
<comment type="cofactor">
    <cofactor evidence="6">
        <name>Mg(2+)</name>
        <dbReference type="ChEBI" id="CHEBI:18420"/>
    </cofactor>
    <cofactor evidence="6">
        <name>Mn(2+)</name>
        <dbReference type="ChEBI" id="CHEBI:29035"/>
    </cofactor>
    <text evidence="6">Probably binds two magnesium or manganese ions per subunit.</text>
</comment>
<evidence type="ECO:0000256" key="3">
    <source>
        <dbReference type="ARBA" id="ARBA00022801"/>
    </source>
</evidence>
<dbReference type="STRING" id="988821.SAMN05421867_10959"/>
<feature type="binding site" evidence="6">
    <location>
        <position position="156"/>
    </location>
    <ligand>
        <name>Mg(2+)</name>
        <dbReference type="ChEBI" id="CHEBI:18420"/>
        <label>1</label>
    </ligand>
</feature>
<comment type="similarity">
    <text evidence="1">Belongs to the DNA repair enzymes AP/ExoA family.</text>
</comment>
<evidence type="ECO:0000256" key="5">
    <source>
        <dbReference type="PIRSR" id="PIRSR604808-1"/>
    </source>
</evidence>
<dbReference type="PANTHER" id="PTHR43250:SF2">
    <property type="entry name" value="EXODEOXYRIBONUCLEASE III"/>
    <property type="match status" value="1"/>
</dbReference>